<gene>
    <name evidence="3" type="ORF">BN874_210034</name>
</gene>
<name>A0A7U7GB31_9GAMM</name>
<dbReference type="Proteomes" id="UP000019184">
    <property type="component" value="Unassembled WGS sequence"/>
</dbReference>
<dbReference type="NCBIfam" id="NF033520">
    <property type="entry name" value="transpos_IS982"/>
    <property type="match status" value="1"/>
</dbReference>
<sequence>MGLDELFCDVDDFCQLLLPAWHRQLLTGGERKRRRASRLTLGEIMTILISFPSSQYRNFKAFDLLHLRRHCRDEFPNLLSYNRFVALIPTALMPMCLYRHTRRGEDTGIAFIDATSLVVCHNRRIHRHNVFKKVARRGKTSMDGFYGFKLPLVVHDRGELLASRITPGPVDDREPVPELTQGLTGKRVGDRGSISHPRFQVLWERGLHRITNIRKNRHNTLMPLADTLLLRKRAIIETIHNPLKNIVQIEHTRHRSLINAMVHGLAALVAYTHPPCKPSLNLSKNQLNLLTCKK</sequence>
<dbReference type="Pfam" id="PF13612">
    <property type="entry name" value="DDE_Tnp_1_3"/>
    <property type="match status" value="1"/>
</dbReference>
<dbReference type="InterPro" id="IPR025668">
    <property type="entry name" value="Tnp_DDE_dom"/>
</dbReference>
<dbReference type="AlphaFoldDB" id="A0A7U7GB31"/>
<feature type="domain" description="Transposase DDE" evidence="2">
    <location>
        <begin position="104"/>
        <end position="256"/>
    </location>
</feature>
<accession>A0A7U7GB31</accession>
<evidence type="ECO:0000259" key="2">
    <source>
        <dbReference type="Pfam" id="PF13612"/>
    </source>
</evidence>
<evidence type="ECO:0000256" key="1">
    <source>
        <dbReference type="SAM" id="MobiDB-lite"/>
    </source>
</evidence>
<comment type="caution">
    <text evidence="3">The sequence shown here is derived from an EMBL/GenBank/DDBJ whole genome shotgun (WGS) entry which is preliminary data.</text>
</comment>
<reference evidence="3 4" key="1">
    <citation type="journal article" date="2014" name="ISME J.">
        <title>Candidatus Competibacter-lineage genomes retrieved from metagenomes reveal functional metabolic diversity.</title>
        <authorList>
            <person name="McIlroy S.J."/>
            <person name="Albertsen M."/>
            <person name="Andresen E.K."/>
            <person name="Saunders A.M."/>
            <person name="Kristiansen R."/>
            <person name="Stokholm-Bjerregaard M."/>
            <person name="Nielsen K.L."/>
            <person name="Nielsen P.H."/>
        </authorList>
    </citation>
    <scope>NUCLEOTIDE SEQUENCE [LARGE SCALE GENOMIC DNA]</scope>
    <source>
        <strain evidence="3 4">Run_B_J11</strain>
    </source>
</reference>
<proteinExistence type="predicted"/>
<evidence type="ECO:0000313" key="4">
    <source>
        <dbReference type="Proteomes" id="UP000019184"/>
    </source>
</evidence>
<feature type="region of interest" description="Disordered" evidence="1">
    <location>
        <begin position="165"/>
        <end position="187"/>
    </location>
</feature>
<dbReference type="OrthoDB" id="5620529at2"/>
<protein>
    <submittedName>
        <fullName evidence="3">Transposase</fullName>
    </submittedName>
</protein>
<dbReference type="RefSeq" id="WP_034432557.1">
    <property type="nucleotide sequence ID" value="NZ_CBTK010000124.1"/>
</dbReference>
<evidence type="ECO:0000313" key="3">
    <source>
        <dbReference type="EMBL" id="CDH45154.1"/>
    </source>
</evidence>
<dbReference type="EMBL" id="CBTK010000124">
    <property type="protein sequence ID" value="CDH45154.1"/>
    <property type="molecule type" value="Genomic_DNA"/>
</dbReference>
<organism evidence="3 4">
    <name type="scientific">Candidatus Contendobacter odensis Run_B_J11</name>
    <dbReference type="NCBI Taxonomy" id="1400861"/>
    <lineage>
        <taxon>Bacteria</taxon>
        <taxon>Pseudomonadati</taxon>
        <taxon>Pseudomonadota</taxon>
        <taxon>Gammaproteobacteria</taxon>
        <taxon>Candidatus Competibacteraceae</taxon>
        <taxon>Candidatus Contendibacter</taxon>
    </lineage>
</organism>
<keyword evidence="4" id="KW-1185">Reference proteome</keyword>